<protein>
    <recommendedName>
        <fullName evidence="5">COX assembly mitochondrial protein 2 homolog</fullName>
    </recommendedName>
</protein>
<dbReference type="GO" id="GO:0005739">
    <property type="term" value="C:mitochondrion"/>
    <property type="evidence" value="ECO:0007669"/>
    <property type="project" value="UniProtKB-SubCell"/>
</dbReference>
<keyword evidence="3" id="KW-0496">Mitochondrion</keyword>
<evidence type="ECO:0000256" key="3">
    <source>
        <dbReference type="ARBA" id="ARBA00023128"/>
    </source>
</evidence>
<dbReference type="PANTHER" id="PTHR22977">
    <property type="entry name" value="COX ASSEMBLY MITOCHONDRIAL PROTEIN"/>
    <property type="match status" value="1"/>
</dbReference>
<evidence type="ECO:0000313" key="8">
    <source>
        <dbReference type="Proteomes" id="UP000694412"/>
    </source>
</evidence>
<dbReference type="GeneTree" id="ENSGT00390000016908"/>
<sequence length="319" mass="36270">MISSRGILSTVLRIYSIMTSSIARTPINGEILKKSHQHIGHLRCRKVLIEALGTAGRTAAVWLHVSIALILHTRKQSRPYPISYIPYPISHILYPISYIPYPISHIPYPISHIVQSTAPHSPPHLRRPPQHQPHNAPRQPPPAFRSVQSGAARCQKEPITSGPALLFPPLLSVEASGRARPFTSSLPVLWLWLSPSAPVTSGWLRPLGTEKYVNKSKKSPRTQLEPCYNGGTQILLLLKSSLLKMHPDLSPHLHTEECNLIISLLKKCHKEHNVLRFFGHCNDIDREMRKCLKKEYEEKRARNREVRRKIIDAHKNFEK</sequence>
<reference evidence="7" key="3">
    <citation type="submission" date="2025-09" db="UniProtKB">
        <authorList>
            <consortium name="Ensembl"/>
        </authorList>
    </citation>
    <scope>IDENTIFICATION</scope>
</reference>
<gene>
    <name evidence="7" type="primary">CMC2</name>
</gene>
<feature type="region of interest" description="Disordered" evidence="6">
    <location>
        <begin position="117"/>
        <end position="152"/>
    </location>
</feature>
<dbReference type="Ensembl" id="ENSCJPT00005025137.1">
    <property type="protein sequence ID" value="ENSCJPP00005018068.1"/>
    <property type="gene ID" value="ENSCJPG00005014693.1"/>
</dbReference>
<evidence type="ECO:0000256" key="4">
    <source>
        <dbReference type="ARBA" id="ARBA00023157"/>
    </source>
</evidence>
<dbReference type="Pfam" id="PF08583">
    <property type="entry name" value="Cmc1"/>
    <property type="match status" value="1"/>
</dbReference>
<comment type="similarity">
    <text evidence="2">Belongs to the CMC family.</text>
</comment>
<name>A0A8C2TUY6_COTJA</name>
<accession>A0A8C2TUY6</accession>
<reference evidence="7" key="1">
    <citation type="submission" date="2015-11" db="EMBL/GenBank/DDBJ databases">
        <authorList>
            <consortium name="International Coturnix japonica Genome Analysis Consortium"/>
            <person name="Warren W."/>
            <person name="Burt D.W."/>
            <person name="Antin P.B."/>
            <person name="Lanford R."/>
            <person name="Gros J."/>
            <person name="Wilson R.K."/>
        </authorList>
    </citation>
    <scope>NUCLEOTIDE SEQUENCE [LARGE SCALE GENOMIC DNA]</scope>
</reference>
<evidence type="ECO:0000313" key="7">
    <source>
        <dbReference type="Ensembl" id="ENSCJPP00005018068.1"/>
    </source>
</evidence>
<proteinExistence type="inferred from homology"/>
<reference evidence="7" key="2">
    <citation type="submission" date="2025-08" db="UniProtKB">
        <authorList>
            <consortium name="Ensembl"/>
        </authorList>
    </citation>
    <scope>IDENTIFICATION</scope>
</reference>
<dbReference type="Proteomes" id="UP000694412">
    <property type="component" value="Chromosome 11"/>
</dbReference>
<keyword evidence="8" id="KW-1185">Reference proteome</keyword>
<keyword evidence="4" id="KW-1015">Disulfide bond</keyword>
<dbReference type="InterPro" id="IPR013892">
    <property type="entry name" value="Cyt_c_biogenesis_Cmc1-like"/>
</dbReference>
<organism evidence="7 8">
    <name type="scientific">Coturnix japonica</name>
    <name type="common">Japanese quail</name>
    <name type="synonym">Coturnix coturnix japonica</name>
    <dbReference type="NCBI Taxonomy" id="93934"/>
    <lineage>
        <taxon>Eukaryota</taxon>
        <taxon>Metazoa</taxon>
        <taxon>Chordata</taxon>
        <taxon>Craniata</taxon>
        <taxon>Vertebrata</taxon>
        <taxon>Euteleostomi</taxon>
        <taxon>Archelosauria</taxon>
        <taxon>Archosauria</taxon>
        <taxon>Dinosauria</taxon>
        <taxon>Saurischia</taxon>
        <taxon>Theropoda</taxon>
        <taxon>Coelurosauria</taxon>
        <taxon>Aves</taxon>
        <taxon>Neognathae</taxon>
        <taxon>Galloanserae</taxon>
        <taxon>Galliformes</taxon>
        <taxon>Phasianidae</taxon>
        <taxon>Perdicinae</taxon>
        <taxon>Coturnix</taxon>
    </lineage>
</organism>
<dbReference type="PANTHER" id="PTHR22977:SF1">
    <property type="entry name" value="COX ASSEMBLY MITOCHONDRIAL PROTEIN 2 HOMOLOG"/>
    <property type="match status" value="1"/>
</dbReference>
<evidence type="ECO:0000256" key="1">
    <source>
        <dbReference type="ARBA" id="ARBA00004173"/>
    </source>
</evidence>
<evidence type="ECO:0000256" key="2">
    <source>
        <dbReference type="ARBA" id="ARBA00007347"/>
    </source>
</evidence>
<dbReference type="PROSITE" id="PS51808">
    <property type="entry name" value="CHCH"/>
    <property type="match status" value="1"/>
</dbReference>
<dbReference type="AlphaFoldDB" id="A0A8C2TUY6"/>
<evidence type="ECO:0000256" key="5">
    <source>
        <dbReference type="ARBA" id="ARBA00040975"/>
    </source>
</evidence>
<comment type="subcellular location">
    <subcellularLocation>
        <location evidence="1">Mitochondrion</location>
    </subcellularLocation>
</comment>
<evidence type="ECO:0000256" key="6">
    <source>
        <dbReference type="SAM" id="MobiDB-lite"/>
    </source>
</evidence>